<dbReference type="OrthoDB" id="9806135at2"/>
<evidence type="ECO:0000256" key="6">
    <source>
        <dbReference type="ARBA" id="ARBA00035243"/>
    </source>
</evidence>
<evidence type="ECO:0000256" key="7">
    <source>
        <dbReference type="HAMAP-Rule" id="MF_01325"/>
    </source>
</evidence>
<accession>A0A1G6TCF1</accession>
<dbReference type="GO" id="GO:0003735">
    <property type="term" value="F:structural constituent of ribosome"/>
    <property type="evidence" value="ECO:0007669"/>
    <property type="project" value="UniProtKB-UniRule"/>
</dbReference>
<dbReference type="NCBIfam" id="TIGR03625">
    <property type="entry name" value="L3_bact"/>
    <property type="match status" value="1"/>
</dbReference>
<dbReference type="HAMAP" id="MF_01325_B">
    <property type="entry name" value="Ribosomal_uL3_B"/>
    <property type="match status" value="1"/>
</dbReference>
<dbReference type="PANTHER" id="PTHR11229">
    <property type="entry name" value="50S RIBOSOMAL PROTEIN L3"/>
    <property type="match status" value="1"/>
</dbReference>
<comment type="function">
    <text evidence="7 9">One of the primary rRNA binding proteins, it binds directly near the 3'-end of the 23S rRNA, where it nucleates assembly of the 50S subunit.</text>
</comment>
<dbReference type="FunFam" id="3.30.160.810:FF:000001">
    <property type="entry name" value="50S ribosomal protein L3"/>
    <property type="match status" value="1"/>
</dbReference>
<dbReference type="Pfam" id="PF00297">
    <property type="entry name" value="Ribosomal_L3"/>
    <property type="match status" value="1"/>
</dbReference>
<keyword evidence="2 7" id="KW-0699">rRNA-binding</keyword>
<evidence type="ECO:0000256" key="4">
    <source>
        <dbReference type="ARBA" id="ARBA00022980"/>
    </source>
</evidence>
<evidence type="ECO:0000256" key="8">
    <source>
        <dbReference type="RuleBase" id="RU003905"/>
    </source>
</evidence>
<comment type="similarity">
    <text evidence="1 7 8">Belongs to the universal ribosomal protein uL3 family.</text>
</comment>
<sequence length="208" mass="21864">MKAILGKKIGMTQIFTPEGALIPVTAIEAGPCYVTQVKTHDTDGYEAVQVGFGAVKPVRVNKPMQGHFDKAGVAAARYLREFRVDDASEFTTGQTIAADVFEAGDKIDVTGTSKGKGFAGTIKRYGAQRGPMSHGSKHKRKAGSLGAAGPSHVFKGHHAPGRKGGAKTTVQNLEVVKVDLENNLILVKGAVPGAKKSLVVLKTSVKSK</sequence>
<gene>
    <name evidence="7" type="primary">rplC</name>
    <name evidence="11" type="ORF">SAMN04489866_102112</name>
</gene>
<feature type="region of interest" description="Disordered" evidence="10">
    <location>
        <begin position="126"/>
        <end position="166"/>
    </location>
</feature>
<dbReference type="InterPro" id="IPR000597">
    <property type="entry name" value="Ribosomal_uL3"/>
</dbReference>
<dbReference type="PANTHER" id="PTHR11229:SF16">
    <property type="entry name" value="LARGE RIBOSOMAL SUBUNIT PROTEIN UL3C"/>
    <property type="match status" value="1"/>
</dbReference>
<keyword evidence="4 7" id="KW-0689">Ribosomal protein</keyword>
<dbReference type="SUPFAM" id="SSF50447">
    <property type="entry name" value="Translation proteins"/>
    <property type="match status" value="1"/>
</dbReference>
<dbReference type="Gene3D" id="3.30.160.810">
    <property type="match status" value="1"/>
</dbReference>
<dbReference type="FunFam" id="2.40.30.10:FF:000004">
    <property type="entry name" value="50S ribosomal protein L3"/>
    <property type="match status" value="1"/>
</dbReference>
<name>A0A1G6TCF1_PEPNI</name>
<keyword evidence="3 7" id="KW-0694">RNA-binding</keyword>
<dbReference type="STRING" id="2741.SAMN04489866_102112"/>
<evidence type="ECO:0000256" key="9">
    <source>
        <dbReference type="RuleBase" id="RU003906"/>
    </source>
</evidence>
<dbReference type="InterPro" id="IPR019926">
    <property type="entry name" value="Ribosomal_uL3_CS"/>
</dbReference>
<evidence type="ECO:0000256" key="3">
    <source>
        <dbReference type="ARBA" id="ARBA00022884"/>
    </source>
</evidence>
<keyword evidence="5 7" id="KW-0687">Ribonucleoprotein</keyword>
<reference evidence="11 12" key="1">
    <citation type="submission" date="2016-10" db="EMBL/GenBank/DDBJ databases">
        <authorList>
            <person name="de Groot N.N."/>
        </authorList>
    </citation>
    <scope>NUCLEOTIDE SEQUENCE [LARGE SCALE GENOMIC DNA]</scope>
    <source>
        <strain evidence="11 12">DSM 20475</strain>
    </source>
</reference>
<proteinExistence type="inferred from homology"/>
<dbReference type="GO" id="GO:0019843">
    <property type="term" value="F:rRNA binding"/>
    <property type="evidence" value="ECO:0007669"/>
    <property type="project" value="UniProtKB-UniRule"/>
</dbReference>
<evidence type="ECO:0000313" key="12">
    <source>
        <dbReference type="Proteomes" id="UP000198995"/>
    </source>
</evidence>
<evidence type="ECO:0000256" key="1">
    <source>
        <dbReference type="ARBA" id="ARBA00006540"/>
    </source>
</evidence>
<evidence type="ECO:0000256" key="2">
    <source>
        <dbReference type="ARBA" id="ARBA00022730"/>
    </source>
</evidence>
<keyword evidence="12" id="KW-1185">Reference proteome</keyword>
<comment type="subunit">
    <text evidence="7 9">Part of the 50S ribosomal subunit. Forms a cluster with proteins L14 and L19.</text>
</comment>
<dbReference type="EMBL" id="FNAF01000002">
    <property type="protein sequence ID" value="SDD26534.1"/>
    <property type="molecule type" value="Genomic_DNA"/>
</dbReference>
<dbReference type="AlphaFoldDB" id="A0A1G6TCF1"/>
<dbReference type="InterPro" id="IPR009000">
    <property type="entry name" value="Transl_B-barrel_sf"/>
</dbReference>
<dbReference type="Proteomes" id="UP000198995">
    <property type="component" value="Unassembled WGS sequence"/>
</dbReference>
<protein>
    <recommendedName>
        <fullName evidence="6 7">Large ribosomal subunit protein uL3</fullName>
    </recommendedName>
</protein>
<evidence type="ECO:0000256" key="10">
    <source>
        <dbReference type="SAM" id="MobiDB-lite"/>
    </source>
</evidence>
<dbReference type="GO" id="GO:0006412">
    <property type="term" value="P:translation"/>
    <property type="evidence" value="ECO:0007669"/>
    <property type="project" value="UniProtKB-UniRule"/>
</dbReference>
<feature type="compositionally biased region" description="Basic residues" evidence="10">
    <location>
        <begin position="154"/>
        <end position="165"/>
    </location>
</feature>
<dbReference type="RefSeq" id="WP_091791133.1">
    <property type="nucleotide sequence ID" value="NZ_FNAF01000002.1"/>
</dbReference>
<evidence type="ECO:0000256" key="5">
    <source>
        <dbReference type="ARBA" id="ARBA00023274"/>
    </source>
</evidence>
<evidence type="ECO:0000313" key="11">
    <source>
        <dbReference type="EMBL" id="SDD26534.1"/>
    </source>
</evidence>
<dbReference type="GO" id="GO:0022625">
    <property type="term" value="C:cytosolic large ribosomal subunit"/>
    <property type="evidence" value="ECO:0007669"/>
    <property type="project" value="TreeGrafter"/>
</dbReference>
<organism evidence="11 12">
    <name type="scientific">Peptococcus niger</name>
    <dbReference type="NCBI Taxonomy" id="2741"/>
    <lineage>
        <taxon>Bacteria</taxon>
        <taxon>Bacillati</taxon>
        <taxon>Bacillota</taxon>
        <taxon>Clostridia</taxon>
        <taxon>Eubacteriales</taxon>
        <taxon>Peptococcaceae</taxon>
        <taxon>Peptococcus</taxon>
    </lineage>
</organism>
<dbReference type="Gene3D" id="2.40.30.10">
    <property type="entry name" value="Translation factors"/>
    <property type="match status" value="1"/>
</dbReference>
<dbReference type="InterPro" id="IPR019927">
    <property type="entry name" value="Ribosomal_uL3_bac/org-type"/>
</dbReference>
<dbReference type="PROSITE" id="PS00474">
    <property type="entry name" value="RIBOSOMAL_L3"/>
    <property type="match status" value="1"/>
</dbReference>